<dbReference type="InterPro" id="IPR032710">
    <property type="entry name" value="NTF2-like_dom_sf"/>
</dbReference>
<evidence type="ECO:0000313" key="3">
    <source>
        <dbReference type="Proteomes" id="UP001548590"/>
    </source>
</evidence>
<dbReference type="InterPro" id="IPR037401">
    <property type="entry name" value="SnoaL-like"/>
</dbReference>
<dbReference type="SUPFAM" id="SSF54427">
    <property type="entry name" value="NTF2-like"/>
    <property type="match status" value="1"/>
</dbReference>
<gene>
    <name evidence="2" type="ORF">ABVT11_11950</name>
</gene>
<dbReference type="PANTHER" id="PTHR34957">
    <property type="entry name" value="NUCLEAR TRANSPORT FACTOR 2 (NTF2) FAMILY PROTEIN"/>
    <property type="match status" value="1"/>
</dbReference>
<comment type="caution">
    <text evidence="2">The sequence shown here is derived from an EMBL/GenBank/DDBJ whole genome shotgun (WGS) entry which is preliminary data.</text>
</comment>
<dbReference type="EMBL" id="JBEWLZ010000006">
    <property type="protein sequence ID" value="MET1490539.1"/>
    <property type="molecule type" value="Genomic_DNA"/>
</dbReference>
<dbReference type="Proteomes" id="UP001548590">
    <property type="component" value="Unassembled WGS sequence"/>
</dbReference>
<organism evidence="2 3">
    <name type="scientific">Uliginosibacterium paludis</name>
    <dbReference type="NCBI Taxonomy" id="1615952"/>
    <lineage>
        <taxon>Bacteria</taxon>
        <taxon>Pseudomonadati</taxon>
        <taxon>Pseudomonadota</taxon>
        <taxon>Betaproteobacteria</taxon>
        <taxon>Rhodocyclales</taxon>
        <taxon>Zoogloeaceae</taxon>
        <taxon>Uliginosibacterium</taxon>
    </lineage>
</organism>
<keyword evidence="3" id="KW-1185">Reference proteome</keyword>
<accession>A0ABV2CRJ3</accession>
<dbReference type="PANTHER" id="PTHR34957:SF1">
    <property type="entry name" value="NUCLEAR TRANSPORT FACTOR 2 (NTF2) FAMILY PROTEIN"/>
    <property type="match status" value="1"/>
</dbReference>
<name>A0ABV2CRJ3_9RHOO</name>
<sequence>MSTPIIASPDDAEQAFYDAFNRSDLEAMMKVWSEDEEAVCVHPGGSRFSGLVAIRESWKQLFETGMKFNVRISNVVRNHSALIAVHSLLQHVSVEGDDTIAPPLITTNVYARGPQGWQLLLHHTSPSPDTSGLMMQESPRVVH</sequence>
<dbReference type="Pfam" id="PF13474">
    <property type="entry name" value="SnoaL_3"/>
    <property type="match status" value="1"/>
</dbReference>
<dbReference type="RefSeq" id="WP_345927797.1">
    <property type="nucleotide sequence ID" value="NZ_JBDIVF010000004.1"/>
</dbReference>
<dbReference type="Gene3D" id="3.10.450.50">
    <property type="match status" value="1"/>
</dbReference>
<protein>
    <submittedName>
        <fullName evidence="2">Nuclear transport factor 2 family protein</fullName>
    </submittedName>
</protein>
<proteinExistence type="predicted"/>
<reference evidence="2 3" key="1">
    <citation type="submission" date="2024-07" db="EMBL/GenBank/DDBJ databases">
        <title>Uliginosibacterium paludis KCTC:42655.</title>
        <authorList>
            <person name="Kim M.K."/>
        </authorList>
    </citation>
    <scope>NUCLEOTIDE SEQUENCE [LARGE SCALE GENOMIC DNA]</scope>
    <source>
        <strain evidence="2 3">KCTC 42655</strain>
    </source>
</reference>
<feature type="domain" description="SnoaL-like" evidence="1">
    <location>
        <begin position="14"/>
        <end position="126"/>
    </location>
</feature>
<evidence type="ECO:0000313" key="2">
    <source>
        <dbReference type="EMBL" id="MET1490539.1"/>
    </source>
</evidence>
<evidence type="ECO:0000259" key="1">
    <source>
        <dbReference type="Pfam" id="PF13474"/>
    </source>
</evidence>